<evidence type="ECO:0000256" key="11">
    <source>
        <dbReference type="ARBA" id="ARBA00023002"/>
    </source>
</evidence>
<comment type="caution">
    <text evidence="18">The sequence shown here is derived from an EMBL/GenBank/DDBJ whole genome shotgun (WGS) entry which is preliminary data.</text>
</comment>
<evidence type="ECO:0000256" key="14">
    <source>
        <dbReference type="ARBA" id="ARBA00023164"/>
    </source>
</evidence>
<dbReference type="EMBL" id="JALBUR010000001">
    <property type="protein sequence ID" value="MDX8418520.1"/>
    <property type="molecule type" value="Genomic_DNA"/>
</dbReference>
<dbReference type="GO" id="GO:0051538">
    <property type="term" value="F:3 iron, 4 sulfur cluster binding"/>
    <property type="evidence" value="ECO:0007669"/>
    <property type="project" value="UniProtKB-KW"/>
</dbReference>
<evidence type="ECO:0000256" key="9">
    <source>
        <dbReference type="ARBA" id="ARBA00022827"/>
    </source>
</evidence>
<evidence type="ECO:0000256" key="1">
    <source>
        <dbReference type="ARBA" id="ARBA00001917"/>
    </source>
</evidence>
<dbReference type="InterPro" id="IPR002932">
    <property type="entry name" value="Glu_synthdom"/>
</dbReference>
<keyword evidence="19" id="KW-1185">Reference proteome</keyword>
<evidence type="ECO:0000256" key="12">
    <source>
        <dbReference type="ARBA" id="ARBA00023004"/>
    </source>
</evidence>
<dbReference type="InterPro" id="IPR029055">
    <property type="entry name" value="Ntn_hydrolases_N"/>
</dbReference>
<dbReference type="InterPro" id="IPR017932">
    <property type="entry name" value="GATase_2_dom"/>
</dbReference>
<protein>
    <submittedName>
        <fullName evidence="18">Glutamate synthase large subunit</fullName>
        <ecNumber evidence="18">1.4.1.13</ecNumber>
    </submittedName>
</protein>
<dbReference type="InterPro" id="IPR013785">
    <property type="entry name" value="Aldolase_TIM"/>
</dbReference>
<dbReference type="Pfam" id="PF00310">
    <property type="entry name" value="GATase_2"/>
    <property type="match status" value="1"/>
</dbReference>
<dbReference type="PANTHER" id="PTHR11938:SF133">
    <property type="entry name" value="GLUTAMATE SYNTHASE (NADH)"/>
    <property type="match status" value="1"/>
</dbReference>
<dbReference type="FunFam" id="3.60.20.10:FF:000001">
    <property type="entry name" value="Glutamate synthase, large subunit"/>
    <property type="match status" value="1"/>
</dbReference>
<dbReference type="Pfam" id="PF01493">
    <property type="entry name" value="GXGXG"/>
    <property type="match status" value="1"/>
</dbReference>
<dbReference type="CDD" id="cd00982">
    <property type="entry name" value="gltB_C"/>
    <property type="match status" value="1"/>
</dbReference>
<keyword evidence="9" id="KW-0274">FAD</keyword>
<sequence>MHMDKLYETGWEHDACGIGTIVNIDGHQDHAVLDDALKIVEKLDHRAGRDASGKVGDGVGILMQISHRFFADACAKEEIHLKERGDYGIGMFFLPADQLKATFAERMFAVIARKNGLKVLGWRSVPVCPEILGEAARSCMPRIRQVFLERPKEVERGIAFDRLLYITRREFEQGSEDTYVCSLSSRTIVYKGMFLVNQLRQFYPDLQSSLYETAIAIVHSRFSTNTRPSWQRAHPYRMIAHNGEINTIRGNVDRMLAREETMSSDLLANDLDKIYPVINAGGSDSAMVDNTLEFLYYAGMDLPLAMMLMVPEPWKNQKNMDPQKRDFYHYYATMMEPWDGPAAVLFSDGDLVGATLDRNGLRPARYYITDDGRVILASEVGVLDLNPAHIVTKSRLMPGKMLLVDTKKKKVISDAELKQYYASRKPYGEWIDLNLLHLHDLRIPNHKVEMYPQEERDRLYKVFGYSYEDVKEQILPMAANGNEPTMSMGHDIPLAVLSDKPESLFNYIQQQFAQVTNPPIDCLREKVVTDTTVYIGSDGNLLHDEAENCRVLEITQPILSEVQMMQIRTLHRPGFQTADISLLYYKHTSLKKALDALCVSCDRAYNNGANILILSDRGVDENHVPIPSLLAVSAVETHLVTTKKRTKVSLILESGGPRDVHQCAAILGFGARAINPYLAHECVTELIDKHLLDKDYHTALQDYDNALLAGIVKTAAKMGISVLQSYQSAKIFEAIGLSEDVVHTYFPGISCRVGGVGLDEIEADVLARHDHAFDPLGLGVDTTLDAIGYHRLRSNERAYDHLYSPDVIVTLQKAVRENSYETFCAYTDLLEKKKPHRLRDELVLVPKRKPVKLEEVEPVSSIVKRFKTGAMSFGSISKEAHECMAIAMNTIGGRSNTGEGGEDPERFGTIRNSAIKQVASGRFGVTSAYLNSANEIQIKMAQGAKPGEGGNLPGRKVYPWVAKTRFATPGVSLISPPPHHDIYSIEDLAQLIFDLKNANRKARISVKLVSEAGVGTVACGVAKAGAQVILISGFDGGTGAAPWSSIHHAGMPWELGIAEAQEALIDNGLRTRVRLETDGKLMSGRDVAVAALLGAEEFGFATGPLVAMGCTMMRVCAKDTCPFGIATQNTKLRSCFRSRPEDVIHYMEFIAQQLREEMAKLGFKTVDEMVGRSDCLAFADAGREQAGWLPDPSYASAKERHYDAHDVYDFHLENTVDEAVLLPAFEKAFKQKKPHAESIEVSSVNRATGTILGSVITEKFGDSLKDDTYVVNCTGGGGQSFGAFIPKGLTLRLTGDANDHVGKGLSGGKIVVVPPENISFDPAVNIIIGNVALYGATSGKAYFAGVAGERFCVRNSGATAVAEGCGDHGLEYMTGGRAVILGKVGKNFAAGMSGGIAYVLDRDHDLYQNLNKEMVRLNEVTDKYDIQELRQILEDYVRETGSAHGRMILDHFESWVPQFKKIVPIDYQKMMAVTGRYEEQGIKHENAVLEAFYAMQKEG</sequence>
<dbReference type="NCBIfam" id="NF008730">
    <property type="entry name" value="PRK11750.1"/>
    <property type="match status" value="1"/>
</dbReference>
<dbReference type="SUPFAM" id="SSF69336">
    <property type="entry name" value="Alpha subunit of glutamate synthase, C-terminal domain"/>
    <property type="match status" value="1"/>
</dbReference>
<keyword evidence="8" id="KW-0479">Metal-binding</keyword>
<keyword evidence="5" id="KW-0028">Amino-acid biosynthesis</keyword>
<dbReference type="EC" id="1.4.1.13" evidence="18"/>
<keyword evidence="10" id="KW-0315">Glutamine amidotransferase</keyword>
<comment type="similarity">
    <text evidence="4">Belongs to the glutamate synthase family.</text>
</comment>
<dbReference type="GO" id="GO:0046872">
    <property type="term" value="F:metal ion binding"/>
    <property type="evidence" value="ECO:0007669"/>
    <property type="project" value="UniProtKB-KW"/>
</dbReference>
<reference evidence="18 19" key="1">
    <citation type="submission" date="2022-03" db="EMBL/GenBank/DDBJ databases">
        <title>Novel taxa within the pig intestine.</title>
        <authorList>
            <person name="Wylensek D."/>
            <person name="Bishof K."/>
            <person name="Afrizal A."/>
            <person name="Clavel T."/>
        </authorList>
    </citation>
    <scope>NUCLEOTIDE SEQUENCE [LARGE SCALE GENOMIC DNA]</scope>
    <source>
        <strain evidence="18 19">CLA-KB-P133</strain>
    </source>
</reference>
<keyword evidence="12" id="KW-0408">Iron</keyword>
<keyword evidence="15" id="KW-0003">3Fe-4S</keyword>
<dbReference type="Pfam" id="PF04898">
    <property type="entry name" value="Glu_syn_central"/>
    <property type="match status" value="1"/>
</dbReference>
<evidence type="ECO:0000256" key="6">
    <source>
        <dbReference type="ARBA" id="ARBA00022630"/>
    </source>
</evidence>
<dbReference type="InterPro" id="IPR036485">
    <property type="entry name" value="Glu_synth_asu_C_sf"/>
</dbReference>
<dbReference type="Gene3D" id="3.60.20.10">
    <property type="entry name" value="Glutamine Phosphoribosylpyrophosphate, subunit 1, domain 1"/>
    <property type="match status" value="1"/>
</dbReference>
<dbReference type="InterPro" id="IPR050711">
    <property type="entry name" value="ET-N_metabolism_enzyme"/>
</dbReference>
<dbReference type="InterPro" id="IPR002489">
    <property type="entry name" value="Glu_synth_asu_C"/>
</dbReference>
<proteinExistence type="inferred from homology"/>
<dbReference type="Proteomes" id="UP001286174">
    <property type="component" value="Unassembled WGS sequence"/>
</dbReference>
<evidence type="ECO:0000256" key="15">
    <source>
        <dbReference type="ARBA" id="ARBA00023291"/>
    </source>
</evidence>
<evidence type="ECO:0000256" key="8">
    <source>
        <dbReference type="ARBA" id="ARBA00022723"/>
    </source>
</evidence>
<dbReference type="GO" id="GO:0006537">
    <property type="term" value="P:glutamate biosynthetic process"/>
    <property type="evidence" value="ECO:0007669"/>
    <property type="project" value="UniProtKB-KW"/>
</dbReference>
<comment type="cofactor">
    <cofactor evidence="2">
        <name>[3Fe-4S] cluster</name>
        <dbReference type="ChEBI" id="CHEBI:21137"/>
    </cofactor>
</comment>
<gene>
    <name evidence="18" type="primary">gltB</name>
    <name evidence="18" type="ORF">MOZ60_00260</name>
</gene>
<dbReference type="Gene3D" id="2.160.20.60">
    <property type="entry name" value="Glutamate synthase, alpha subunit, C-terminal domain"/>
    <property type="match status" value="1"/>
</dbReference>
<evidence type="ECO:0000256" key="13">
    <source>
        <dbReference type="ARBA" id="ARBA00023014"/>
    </source>
</evidence>
<dbReference type="PANTHER" id="PTHR11938">
    <property type="entry name" value="FAD NADPH DEHYDROGENASE/OXIDOREDUCTASE"/>
    <property type="match status" value="1"/>
</dbReference>
<keyword evidence="11 18" id="KW-0560">Oxidoreductase</keyword>
<keyword evidence="14" id="KW-0314">Glutamate biosynthesis</keyword>
<keyword evidence="13" id="KW-0411">Iron-sulfur</keyword>
<dbReference type="FunFam" id="2.160.20.60:FF:000001">
    <property type="entry name" value="Glutamate synthase, large subunit"/>
    <property type="match status" value="1"/>
</dbReference>
<evidence type="ECO:0000256" key="16">
    <source>
        <dbReference type="ARBA" id="ARBA00029440"/>
    </source>
</evidence>
<keyword evidence="7" id="KW-0288">FMN</keyword>
<name>A0AB35TZJ2_9FIRM</name>
<comment type="cofactor">
    <cofactor evidence="3">
        <name>FAD</name>
        <dbReference type="ChEBI" id="CHEBI:57692"/>
    </cofactor>
</comment>
<evidence type="ECO:0000256" key="3">
    <source>
        <dbReference type="ARBA" id="ARBA00001974"/>
    </source>
</evidence>
<dbReference type="InterPro" id="IPR006982">
    <property type="entry name" value="Glu_synth_centr_N"/>
</dbReference>
<comment type="cofactor">
    <cofactor evidence="1">
        <name>FMN</name>
        <dbReference type="ChEBI" id="CHEBI:58210"/>
    </cofactor>
</comment>
<dbReference type="SUPFAM" id="SSF56235">
    <property type="entry name" value="N-terminal nucleophile aminohydrolases (Ntn hydrolases)"/>
    <property type="match status" value="1"/>
</dbReference>
<evidence type="ECO:0000256" key="10">
    <source>
        <dbReference type="ARBA" id="ARBA00022962"/>
    </source>
</evidence>
<dbReference type="Pfam" id="PF01645">
    <property type="entry name" value="Glu_synthase"/>
    <property type="match status" value="1"/>
</dbReference>
<dbReference type="GO" id="GO:0004355">
    <property type="term" value="F:glutamate synthase (NADPH) activity"/>
    <property type="evidence" value="ECO:0007669"/>
    <property type="project" value="UniProtKB-EC"/>
</dbReference>
<dbReference type="CDD" id="cd02808">
    <property type="entry name" value="GltS_FMN"/>
    <property type="match status" value="1"/>
</dbReference>
<dbReference type="SUPFAM" id="SSF51395">
    <property type="entry name" value="FMN-linked oxidoreductases"/>
    <property type="match status" value="1"/>
</dbReference>
<feature type="domain" description="Glutamine amidotransferase type-2" evidence="17">
    <location>
        <begin position="16"/>
        <end position="407"/>
    </location>
</feature>
<evidence type="ECO:0000256" key="4">
    <source>
        <dbReference type="ARBA" id="ARBA00009716"/>
    </source>
</evidence>
<organism evidence="18 19">
    <name type="scientific">Grylomicrobium aquisgranensis</name>
    <dbReference type="NCBI Taxonomy" id="2926318"/>
    <lineage>
        <taxon>Bacteria</taxon>
        <taxon>Bacillati</taxon>
        <taxon>Bacillota</taxon>
        <taxon>Erysipelotrichia</taxon>
        <taxon>Erysipelotrichales</taxon>
        <taxon>Erysipelotrichaceae</taxon>
        <taxon>Grylomicrobium</taxon>
    </lineage>
</organism>
<dbReference type="Gene3D" id="3.20.20.70">
    <property type="entry name" value="Aldolase class I"/>
    <property type="match status" value="2"/>
</dbReference>
<accession>A0AB35TZJ2</accession>
<evidence type="ECO:0000313" key="19">
    <source>
        <dbReference type="Proteomes" id="UP001286174"/>
    </source>
</evidence>
<evidence type="ECO:0000313" key="18">
    <source>
        <dbReference type="EMBL" id="MDX8418520.1"/>
    </source>
</evidence>
<dbReference type="CDD" id="cd00713">
    <property type="entry name" value="GltS"/>
    <property type="match status" value="1"/>
</dbReference>
<evidence type="ECO:0000259" key="17">
    <source>
        <dbReference type="PROSITE" id="PS51278"/>
    </source>
</evidence>
<comment type="pathway">
    <text evidence="16">Amino-acid biosynthesis.</text>
</comment>
<dbReference type="PROSITE" id="PS51278">
    <property type="entry name" value="GATASE_TYPE_2"/>
    <property type="match status" value="1"/>
</dbReference>
<evidence type="ECO:0000256" key="7">
    <source>
        <dbReference type="ARBA" id="ARBA00022643"/>
    </source>
</evidence>
<dbReference type="GO" id="GO:0019676">
    <property type="term" value="P:ammonia assimilation cycle"/>
    <property type="evidence" value="ECO:0007669"/>
    <property type="project" value="TreeGrafter"/>
</dbReference>
<evidence type="ECO:0000256" key="5">
    <source>
        <dbReference type="ARBA" id="ARBA00022605"/>
    </source>
</evidence>
<evidence type="ECO:0000256" key="2">
    <source>
        <dbReference type="ARBA" id="ARBA00001927"/>
    </source>
</evidence>
<keyword evidence="6" id="KW-0285">Flavoprotein</keyword>